<name>A0A8S1J6V4_9CHLO</name>
<comment type="caution">
    <text evidence="8">The sequence shown here is derived from an EMBL/GenBank/DDBJ whole genome shotgun (WGS) entry which is preliminary data.</text>
</comment>
<proteinExistence type="inferred from homology"/>
<reference evidence="8" key="1">
    <citation type="submission" date="2020-12" db="EMBL/GenBank/DDBJ databases">
        <authorList>
            <person name="Iha C."/>
        </authorList>
    </citation>
    <scope>NUCLEOTIDE SEQUENCE</scope>
</reference>
<dbReference type="NCBIfam" id="TIGR00152">
    <property type="entry name" value="dephospho-CoA kinase"/>
    <property type="match status" value="1"/>
</dbReference>
<dbReference type="PANTHER" id="PTHR10695:SF46">
    <property type="entry name" value="BIFUNCTIONAL COENZYME A SYNTHASE-RELATED"/>
    <property type="match status" value="1"/>
</dbReference>
<evidence type="ECO:0000313" key="8">
    <source>
        <dbReference type="EMBL" id="CAD7702962.1"/>
    </source>
</evidence>
<dbReference type="GO" id="GO:0015937">
    <property type="term" value="P:coenzyme A biosynthetic process"/>
    <property type="evidence" value="ECO:0007669"/>
    <property type="project" value="UniProtKB-KW"/>
</dbReference>
<evidence type="ECO:0000313" key="9">
    <source>
        <dbReference type="Proteomes" id="UP000708148"/>
    </source>
</evidence>
<keyword evidence="6" id="KW-0067">ATP-binding</keyword>
<dbReference type="GO" id="GO:0005524">
    <property type="term" value="F:ATP binding"/>
    <property type="evidence" value="ECO:0007669"/>
    <property type="project" value="UniProtKB-KW"/>
</dbReference>
<keyword evidence="3" id="KW-0808">Transferase</keyword>
<evidence type="ECO:0000256" key="7">
    <source>
        <dbReference type="ARBA" id="ARBA00022993"/>
    </source>
</evidence>
<dbReference type="InterPro" id="IPR027417">
    <property type="entry name" value="P-loop_NTPase"/>
</dbReference>
<gene>
    <name evidence="8" type="ORF">OSTQU699_LOCUS8319</name>
</gene>
<dbReference type="HAMAP" id="MF_00376">
    <property type="entry name" value="Dephospho_CoA_kinase"/>
    <property type="match status" value="1"/>
</dbReference>
<dbReference type="Proteomes" id="UP000708148">
    <property type="component" value="Unassembled WGS sequence"/>
</dbReference>
<dbReference type="Gene3D" id="3.40.50.300">
    <property type="entry name" value="P-loop containing nucleotide triphosphate hydrolases"/>
    <property type="match status" value="1"/>
</dbReference>
<keyword evidence="7" id="KW-0173">Coenzyme A biosynthesis</keyword>
<dbReference type="InterPro" id="IPR001977">
    <property type="entry name" value="Depp_CoAkinase"/>
</dbReference>
<evidence type="ECO:0000256" key="6">
    <source>
        <dbReference type="ARBA" id="ARBA00022840"/>
    </source>
</evidence>
<dbReference type="PANTHER" id="PTHR10695">
    <property type="entry name" value="DEPHOSPHO-COA KINASE-RELATED"/>
    <property type="match status" value="1"/>
</dbReference>
<dbReference type="FunFam" id="3.40.50.300:FF:000991">
    <property type="entry name" value="Dephospho-CoA kinase"/>
    <property type="match status" value="1"/>
</dbReference>
<evidence type="ECO:0000256" key="1">
    <source>
        <dbReference type="ARBA" id="ARBA00009018"/>
    </source>
</evidence>
<sequence length="222" mass="24373">MKIVGLSGGIATGKSTASELIAGHGIAVVDCDVIAHEVVKPGRWAWRRVVAAFGNDILLDNGELNRDLLGRIVFNDPAARKKLNRATHLPVLLEMARQLLTHWMLCAHVVVVDMPLLFDIKAQGFFKPAVLVDCDEHTQLSRLMARDGSSQQDASARINSQMPLAQKRELADVCLDNSGSREELARQVAEVVAEWQKGRWRSWLTSPVTLVGGLAVAVSYFL</sequence>
<protein>
    <recommendedName>
        <fullName evidence="10">Dephospho-CoA kinase</fullName>
    </recommendedName>
</protein>
<dbReference type="Pfam" id="PF01121">
    <property type="entry name" value="CoaE"/>
    <property type="match status" value="1"/>
</dbReference>
<evidence type="ECO:0000256" key="4">
    <source>
        <dbReference type="ARBA" id="ARBA00022741"/>
    </source>
</evidence>
<evidence type="ECO:0000256" key="2">
    <source>
        <dbReference type="ARBA" id="ARBA00022490"/>
    </source>
</evidence>
<dbReference type="AlphaFoldDB" id="A0A8S1J6V4"/>
<dbReference type="CDD" id="cd02022">
    <property type="entry name" value="DPCK"/>
    <property type="match status" value="1"/>
</dbReference>
<evidence type="ECO:0000256" key="3">
    <source>
        <dbReference type="ARBA" id="ARBA00022679"/>
    </source>
</evidence>
<keyword evidence="9" id="KW-1185">Reference proteome</keyword>
<keyword evidence="2" id="KW-0963">Cytoplasm</keyword>
<accession>A0A8S1J6V4</accession>
<dbReference type="PROSITE" id="PS51219">
    <property type="entry name" value="DPCK"/>
    <property type="match status" value="1"/>
</dbReference>
<dbReference type="EMBL" id="CAJHUC010002014">
    <property type="protein sequence ID" value="CAD7702962.1"/>
    <property type="molecule type" value="Genomic_DNA"/>
</dbReference>
<dbReference type="OrthoDB" id="247245at2759"/>
<evidence type="ECO:0000256" key="5">
    <source>
        <dbReference type="ARBA" id="ARBA00022777"/>
    </source>
</evidence>
<keyword evidence="5" id="KW-0418">Kinase</keyword>
<dbReference type="SUPFAM" id="SSF52540">
    <property type="entry name" value="P-loop containing nucleoside triphosphate hydrolases"/>
    <property type="match status" value="1"/>
</dbReference>
<comment type="similarity">
    <text evidence="1">Belongs to the CoaE family.</text>
</comment>
<keyword evidence="4" id="KW-0547">Nucleotide-binding</keyword>
<dbReference type="GO" id="GO:0004140">
    <property type="term" value="F:dephospho-CoA kinase activity"/>
    <property type="evidence" value="ECO:0007669"/>
    <property type="project" value="InterPro"/>
</dbReference>
<evidence type="ECO:0008006" key="10">
    <source>
        <dbReference type="Google" id="ProtNLM"/>
    </source>
</evidence>
<organism evidence="8 9">
    <name type="scientific">Ostreobium quekettii</name>
    <dbReference type="NCBI Taxonomy" id="121088"/>
    <lineage>
        <taxon>Eukaryota</taxon>
        <taxon>Viridiplantae</taxon>
        <taxon>Chlorophyta</taxon>
        <taxon>core chlorophytes</taxon>
        <taxon>Ulvophyceae</taxon>
        <taxon>TCBD clade</taxon>
        <taxon>Bryopsidales</taxon>
        <taxon>Ostreobineae</taxon>
        <taxon>Ostreobiaceae</taxon>
        <taxon>Ostreobium</taxon>
    </lineage>
</organism>